<proteinExistence type="inferred from homology"/>
<dbReference type="InterPro" id="IPR016024">
    <property type="entry name" value="ARM-type_fold"/>
</dbReference>
<evidence type="ECO:0000256" key="2">
    <source>
        <dbReference type="ARBA" id="ARBA00006613"/>
    </source>
</evidence>
<dbReference type="GO" id="GO:0010008">
    <property type="term" value="C:endosome membrane"/>
    <property type="evidence" value="ECO:0007669"/>
    <property type="project" value="TreeGrafter"/>
</dbReference>
<evidence type="ECO:0000256" key="7">
    <source>
        <dbReference type="ARBA" id="ARBA00023136"/>
    </source>
</evidence>
<reference evidence="13 14" key="1">
    <citation type="journal article" date="2016" name="Proc. Natl. Acad. Sci. U.S.A.">
        <title>Comparative genomics of biotechnologically important yeasts.</title>
        <authorList>
            <person name="Riley R."/>
            <person name="Haridas S."/>
            <person name="Wolfe K.H."/>
            <person name="Lopes M.R."/>
            <person name="Hittinger C.T."/>
            <person name="Goeker M."/>
            <person name="Salamov A.A."/>
            <person name="Wisecaver J.H."/>
            <person name="Long T.M."/>
            <person name="Calvey C.H."/>
            <person name="Aerts A.L."/>
            <person name="Barry K.W."/>
            <person name="Choi C."/>
            <person name="Clum A."/>
            <person name="Coughlan A.Y."/>
            <person name="Deshpande S."/>
            <person name="Douglass A.P."/>
            <person name="Hanson S.J."/>
            <person name="Klenk H.-P."/>
            <person name="LaButti K.M."/>
            <person name="Lapidus A."/>
            <person name="Lindquist E.A."/>
            <person name="Lipzen A.M."/>
            <person name="Meier-Kolthoff J.P."/>
            <person name="Ohm R.A."/>
            <person name="Otillar R.P."/>
            <person name="Pangilinan J.L."/>
            <person name="Peng Y."/>
            <person name="Rokas A."/>
            <person name="Rosa C.A."/>
            <person name="Scheuner C."/>
            <person name="Sibirny A.A."/>
            <person name="Slot J.C."/>
            <person name="Stielow J.B."/>
            <person name="Sun H."/>
            <person name="Kurtzman C.P."/>
            <person name="Blackwell M."/>
            <person name="Grigoriev I.V."/>
            <person name="Jeffries T.W."/>
        </authorList>
    </citation>
    <scope>NUCLEOTIDE SEQUENCE [LARGE SCALE GENOMIC DNA]</scope>
    <source>
        <strain evidence="14">ATCC 18201 / CBS 1600 / BCRC 20928 / JCM 3617 / NBRC 0987 / NRRL Y-1542</strain>
    </source>
</reference>
<feature type="non-terminal residue" evidence="13">
    <location>
        <position position="1"/>
    </location>
</feature>
<dbReference type="Gene3D" id="1.25.10.10">
    <property type="entry name" value="Leucine-rich Repeat Variant"/>
    <property type="match status" value="1"/>
</dbReference>
<evidence type="ECO:0000256" key="11">
    <source>
        <dbReference type="SAM" id="MobiDB-lite"/>
    </source>
</evidence>
<feature type="region of interest" description="Disordered" evidence="11">
    <location>
        <begin position="684"/>
        <end position="724"/>
    </location>
</feature>
<evidence type="ECO:0000256" key="3">
    <source>
        <dbReference type="ARBA" id="ARBA00015717"/>
    </source>
</evidence>
<protein>
    <recommendedName>
        <fullName evidence="3">AP-3 complex subunit delta</fullName>
    </recommendedName>
    <alternativeName>
        <fullName evidence="10">Adaptor-related protein complex 3 subunit delta</fullName>
    </alternativeName>
    <alternativeName>
        <fullName evidence="9">Delta-adaptin 3</fullName>
    </alternativeName>
</protein>
<dbReference type="PIRSF" id="PIRSF037092">
    <property type="entry name" value="AP3_complex_delta"/>
    <property type="match status" value="1"/>
</dbReference>
<feature type="domain" description="Clathrin/coatomer adaptor adaptin-like N-terminal" evidence="12">
    <location>
        <begin position="39"/>
        <end position="599"/>
    </location>
</feature>
<dbReference type="Proteomes" id="UP000094389">
    <property type="component" value="Unassembled WGS sequence"/>
</dbReference>
<evidence type="ECO:0000259" key="12">
    <source>
        <dbReference type="Pfam" id="PF01602"/>
    </source>
</evidence>
<keyword evidence="4" id="KW-0813">Transport</keyword>
<dbReference type="GeneID" id="30986615"/>
<dbReference type="GO" id="GO:0006623">
    <property type="term" value="P:protein targeting to vacuole"/>
    <property type="evidence" value="ECO:0007669"/>
    <property type="project" value="TreeGrafter"/>
</dbReference>
<dbReference type="InterPro" id="IPR011989">
    <property type="entry name" value="ARM-like"/>
</dbReference>
<dbReference type="STRING" id="983966.A0A1E4RYF1"/>
<evidence type="ECO:0000256" key="1">
    <source>
        <dbReference type="ARBA" id="ARBA00004145"/>
    </source>
</evidence>
<dbReference type="GO" id="GO:0030123">
    <property type="term" value="C:AP-3 adaptor complex"/>
    <property type="evidence" value="ECO:0007669"/>
    <property type="project" value="InterPro"/>
</dbReference>
<dbReference type="RefSeq" id="XP_020069348.1">
    <property type="nucleotide sequence ID" value="XM_020212219.1"/>
</dbReference>
<dbReference type="OrthoDB" id="10264595at2759"/>
<evidence type="ECO:0000256" key="6">
    <source>
        <dbReference type="ARBA" id="ARBA00022927"/>
    </source>
</evidence>
<keyword evidence="14" id="KW-1185">Reference proteome</keyword>
<keyword evidence="6" id="KW-0653">Protein transport</keyword>
<dbReference type="OMA" id="CIHTIII"/>
<comment type="subcellular location">
    <subcellularLocation>
        <location evidence="1">Cytoplasmic vesicle</location>
        <location evidence="1">Clathrin-coated vesicle membrane</location>
        <topology evidence="1">Peripheral membrane protein</topology>
        <orientation evidence="1">Cytoplasmic side</orientation>
    </subcellularLocation>
</comment>
<evidence type="ECO:0000256" key="8">
    <source>
        <dbReference type="ARBA" id="ARBA00023329"/>
    </source>
</evidence>
<sequence>EVKARLRPFGFFFEKSLTDLIKGIRAHKDVESQLKFLQNAINECRSEVKSSDMDVKTMAVLKLSYLEMYGFDMSWANFHVLEVMSSSKFQQKRVGYLAASQCFRNDEDVLMLTTNLLKKDLNSNKSVETGVAISGISNVVTRELAADVVDDLIKMLNHSKPYIRKKAVLAMYKIFLKYPEALRTHLNRITDKLDDDDESVVTATVTVICELSKKTPKILVNLAPLFYQLLQNSNNNWMLIRILKLFSSLTAVEPRLKHKLLNPVLELMSKTKASSLVFECVNCLVMGDMIDETDYEVARLCLEELVEFFQQNDSNLRYVGLLAFLKIGKINPKFIASYSEYILQFIEDEDVTIREKSLGIVQGVVDDENCFTVVKKLMLQLVPEESSTSNENDSFPKLFAKKTVLSEHYKHEIVYKILEISSMDNYTNIPSFEWYLAVISDLIDLSIVNNLQTGDQLGEQLRDIAVRVPSVRKEVVGTAIKIINNKDVLGKLPAALKYTIWLAGEYSEYIKNGDIFIQTILSNESRLELAPYDLLELYIPALVKIYSNYVNKDPTYWDLDKSDNISSLTNRLINFFEKLSNSKHFEVQERSVEFLEFFKVILEAIEQHDLNASEPPLLLTDALPSLFNAWELNPISLGSQQKLADPDFDLDTPINEEIFEQYLKSDDDDTDLEEFEEELYEDLGYVEHEEQKNEQERNPVVDELKKKEREERLKDDPYYLSSDN</sequence>
<dbReference type="InterPro" id="IPR002553">
    <property type="entry name" value="Clathrin/coatomer_adapt-like_N"/>
</dbReference>
<dbReference type="GO" id="GO:0030665">
    <property type="term" value="C:clathrin-coated vesicle membrane"/>
    <property type="evidence" value="ECO:0007669"/>
    <property type="project" value="UniProtKB-SubCell"/>
</dbReference>
<evidence type="ECO:0000256" key="10">
    <source>
        <dbReference type="ARBA" id="ARBA00083145"/>
    </source>
</evidence>
<evidence type="ECO:0000313" key="14">
    <source>
        <dbReference type="Proteomes" id="UP000094389"/>
    </source>
</evidence>
<evidence type="ECO:0000256" key="4">
    <source>
        <dbReference type="ARBA" id="ARBA00022448"/>
    </source>
</evidence>
<comment type="similarity">
    <text evidence="2">Belongs to the adaptor complexes large subunit family.</text>
</comment>
<dbReference type="GO" id="GO:0006896">
    <property type="term" value="P:Golgi to vacuole transport"/>
    <property type="evidence" value="ECO:0007669"/>
    <property type="project" value="TreeGrafter"/>
</dbReference>
<keyword evidence="8" id="KW-0968">Cytoplasmic vesicle</keyword>
<gene>
    <name evidence="13" type="ORF">CYBJADRAFT_117066</name>
</gene>
<accession>A0A1E4RYF1</accession>
<dbReference type="SUPFAM" id="SSF48371">
    <property type="entry name" value="ARM repeat"/>
    <property type="match status" value="1"/>
</dbReference>
<dbReference type="FunFam" id="1.25.10.10:FF:000251">
    <property type="entry name" value="AP-3 complex subunit delta"/>
    <property type="match status" value="1"/>
</dbReference>
<feature type="non-terminal residue" evidence="13">
    <location>
        <position position="724"/>
    </location>
</feature>
<keyword evidence="5" id="KW-0677">Repeat</keyword>
<evidence type="ECO:0000313" key="13">
    <source>
        <dbReference type="EMBL" id="ODV72309.1"/>
    </source>
</evidence>
<keyword evidence="7" id="KW-0472">Membrane</keyword>
<name>A0A1E4RYF1_CYBJN</name>
<dbReference type="AlphaFoldDB" id="A0A1E4RYF1"/>
<dbReference type="PANTHER" id="PTHR22781:SF12">
    <property type="entry name" value="AP-3 COMPLEX SUBUNIT DELTA-1"/>
    <property type="match status" value="1"/>
</dbReference>
<feature type="compositionally biased region" description="Basic and acidic residues" evidence="11">
    <location>
        <begin position="685"/>
        <end position="717"/>
    </location>
</feature>
<dbReference type="PANTHER" id="PTHR22781">
    <property type="entry name" value="DELTA ADAPTIN-RELATED"/>
    <property type="match status" value="1"/>
</dbReference>
<dbReference type="Pfam" id="PF01602">
    <property type="entry name" value="Adaptin_N"/>
    <property type="match status" value="1"/>
</dbReference>
<dbReference type="InterPro" id="IPR017105">
    <property type="entry name" value="AP3_complex_dsu"/>
</dbReference>
<dbReference type="EMBL" id="KV453935">
    <property type="protein sequence ID" value="ODV72309.1"/>
    <property type="molecule type" value="Genomic_DNA"/>
</dbReference>
<organism evidence="13 14">
    <name type="scientific">Cyberlindnera jadinii (strain ATCC 18201 / CBS 1600 / BCRC 20928 / JCM 3617 / NBRC 0987 / NRRL Y-1542)</name>
    <name type="common">Torula yeast</name>
    <name type="synonym">Candida utilis</name>
    <dbReference type="NCBI Taxonomy" id="983966"/>
    <lineage>
        <taxon>Eukaryota</taxon>
        <taxon>Fungi</taxon>
        <taxon>Dikarya</taxon>
        <taxon>Ascomycota</taxon>
        <taxon>Saccharomycotina</taxon>
        <taxon>Saccharomycetes</taxon>
        <taxon>Phaffomycetales</taxon>
        <taxon>Phaffomycetaceae</taxon>
        <taxon>Cyberlindnera</taxon>
    </lineage>
</organism>
<evidence type="ECO:0000256" key="9">
    <source>
        <dbReference type="ARBA" id="ARBA00076742"/>
    </source>
</evidence>
<evidence type="ECO:0000256" key="5">
    <source>
        <dbReference type="ARBA" id="ARBA00022737"/>
    </source>
</evidence>